<evidence type="ECO:0000313" key="12">
    <source>
        <dbReference type="EMBL" id="MFD3002189.1"/>
    </source>
</evidence>
<dbReference type="InterPro" id="IPR037682">
    <property type="entry name" value="TonB_C"/>
</dbReference>
<feature type="transmembrane region" description="Helical" evidence="10">
    <location>
        <begin position="36"/>
        <end position="56"/>
    </location>
</feature>
<protein>
    <submittedName>
        <fullName evidence="12">Energy transducer TonB</fullName>
    </submittedName>
</protein>
<comment type="subcellular location">
    <subcellularLocation>
        <location evidence="1">Cell inner membrane</location>
        <topology evidence="1">Single-pass membrane protein</topology>
        <orientation evidence="1">Periplasmic side</orientation>
    </subcellularLocation>
</comment>
<evidence type="ECO:0000256" key="10">
    <source>
        <dbReference type="SAM" id="Phobius"/>
    </source>
</evidence>
<feature type="domain" description="TonB C-terminal" evidence="11">
    <location>
        <begin position="190"/>
        <end position="280"/>
    </location>
</feature>
<keyword evidence="13" id="KW-1185">Reference proteome</keyword>
<evidence type="ECO:0000256" key="9">
    <source>
        <dbReference type="ARBA" id="ARBA00023136"/>
    </source>
</evidence>
<name>A0ABW6BWK3_9BACT</name>
<comment type="similarity">
    <text evidence="2">Belongs to the TonB family.</text>
</comment>
<dbReference type="InterPro" id="IPR006260">
    <property type="entry name" value="TonB/TolA_C"/>
</dbReference>
<dbReference type="Proteomes" id="UP001597641">
    <property type="component" value="Unassembled WGS sequence"/>
</dbReference>
<keyword evidence="5" id="KW-0997">Cell inner membrane</keyword>
<sequence>MEKSYYLSRTFNKVVFEGRNQAYGAYVLRRTYGKHMALAAIIATAIFSGALVGPLVESIFFEEPVRYVKPDVVISGPLIIMPPPPKMKEQPKKEVTPVAEQLEKKVETVKHVTARVVEDNSQEETSTMADVDLLSKLNIGKNDVKGEIPGIPGVTVEDTPPTDMGMGGTGEAVEPPAEFIHVEEMPEFVGGDKALFAYLSKKMRYPSEAQRAGVEGIVVVTFVVAPNGAITKAEVVKGLGFGTEEEALRVISSMPYWKPGKQNGRTVPVRYTLPIRFNIQ</sequence>
<evidence type="ECO:0000256" key="3">
    <source>
        <dbReference type="ARBA" id="ARBA00022448"/>
    </source>
</evidence>
<proteinExistence type="inferred from homology"/>
<evidence type="ECO:0000256" key="8">
    <source>
        <dbReference type="ARBA" id="ARBA00022989"/>
    </source>
</evidence>
<dbReference type="NCBIfam" id="TIGR01352">
    <property type="entry name" value="tonB_Cterm"/>
    <property type="match status" value="1"/>
</dbReference>
<dbReference type="SUPFAM" id="SSF74653">
    <property type="entry name" value="TolA/TonB C-terminal domain"/>
    <property type="match status" value="1"/>
</dbReference>
<dbReference type="Gene3D" id="3.30.1150.10">
    <property type="match status" value="1"/>
</dbReference>
<evidence type="ECO:0000256" key="5">
    <source>
        <dbReference type="ARBA" id="ARBA00022519"/>
    </source>
</evidence>
<keyword evidence="7" id="KW-0653">Protein transport</keyword>
<evidence type="ECO:0000256" key="1">
    <source>
        <dbReference type="ARBA" id="ARBA00004383"/>
    </source>
</evidence>
<dbReference type="PANTHER" id="PTHR33446">
    <property type="entry name" value="PROTEIN TONB-RELATED"/>
    <property type="match status" value="1"/>
</dbReference>
<keyword evidence="8 10" id="KW-1133">Transmembrane helix</keyword>
<reference evidence="13" key="1">
    <citation type="journal article" date="2019" name="Int. J. Syst. Evol. Microbiol.">
        <title>The Global Catalogue of Microorganisms (GCM) 10K type strain sequencing project: providing services to taxonomists for standard genome sequencing and annotation.</title>
        <authorList>
            <consortium name="The Broad Institute Genomics Platform"/>
            <consortium name="The Broad Institute Genome Sequencing Center for Infectious Disease"/>
            <person name="Wu L."/>
            <person name="Ma J."/>
        </authorList>
    </citation>
    <scope>NUCLEOTIDE SEQUENCE [LARGE SCALE GENOMIC DNA]</scope>
    <source>
        <strain evidence="13">KCTC 23984</strain>
    </source>
</reference>
<evidence type="ECO:0000313" key="13">
    <source>
        <dbReference type="Proteomes" id="UP001597641"/>
    </source>
</evidence>
<evidence type="ECO:0000256" key="6">
    <source>
        <dbReference type="ARBA" id="ARBA00022692"/>
    </source>
</evidence>
<dbReference type="PANTHER" id="PTHR33446:SF2">
    <property type="entry name" value="PROTEIN TONB"/>
    <property type="match status" value="1"/>
</dbReference>
<accession>A0ABW6BWK3</accession>
<dbReference type="InterPro" id="IPR003538">
    <property type="entry name" value="TonB"/>
</dbReference>
<organism evidence="12 13">
    <name type="scientific">Pontibacter toksunensis</name>
    <dbReference type="NCBI Taxonomy" id="1332631"/>
    <lineage>
        <taxon>Bacteria</taxon>
        <taxon>Pseudomonadati</taxon>
        <taxon>Bacteroidota</taxon>
        <taxon>Cytophagia</taxon>
        <taxon>Cytophagales</taxon>
        <taxon>Hymenobacteraceae</taxon>
        <taxon>Pontibacter</taxon>
    </lineage>
</organism>
<dbReference type="PROSITE" id="PS52015">
    <property type="entry name" value="TONB_CTD"/>
    <property type="match status" value="1"/>
</dbReference>
<keyword evidence="9 10" id="KW-0472">Membrane</keyword>
<evidence type="ECO:0000259" key="11">
    <source>
        <dbReference type="PROSITE" id="PS52015"/>
    </source>
</evidence>
<dbReference type="Pfam" id="PF03544">
    <property type="entry name" value="TonB_C"/>
    <property type="match status" value="1"/>
</dbReference>
<gene>
    <name evidence="12" type="ORF">ACFS7Z_17595</name>
</gene>
<keyword evidence="4" id="KW-1003">Cell membrane</keyword>
<dbReference type="InterPro" id="IPR051045">
    <property type="entry name" value="TonB-dependent_transducer"/>
</dbReference>
<dbReference type="PRINTS" id="PR01374">
    <property type="entry name" value="TONBPROTEIN"/>
</dbReference>
<evidence type="ECO:0000256" key="2">
    <source>
        <dbReference type="ARBA" id="ARBA00006555"/>
    </source>
</evidence>
<evidence type="ECO:0000256" key="4">
    <source>
        <dbReference type="ARBA" id="ARBA00022475"/>
    </source>
</evidence>
<comment type="caution">
    <text evidence="12">The sequence shown here is derived from an EMBL/GenBank/DDBJ whole genome shotgun (WGS) entry which is preliminary data.</text>
</comment>
<keyword evidence="3" id="KW-0813">Transport</keyword>
<keyword evidence="6 10" id="KW-0812">Transmembrane</keyword>
<dbReference type="EMBL" id="JBHUOX010000014">
    <property type="protein sequence ID" value="MFD3002189.1"/>
    <property type="molecule type" value="Genomic_DNA"/>
</dbReference>
<dbReference type="RefSeq" id="WP_377487378.1">
    <property type="nucleotide sequence ID" value="NZ_JBHUOX010000014.1"/>
</dbReference>
<evidence type="ECO:0000256" key="7">
    <source>
        <dbReference type="ARBA" id="ARBA00022927"/>
    </source>
</evidence>